<dbReference type="PANTHER" id="PTHR45138">
    <property type="entry name" value="REGULATORY COMPONENTS OF SENSORY TRANSDUCTION SYSTEM"/>
    <property type="match status" value="1"/>
</dbReference>
<dbReference type="NCBIfam" id="TIGR00254">
    <property type="entry name" value="GGDEF"/>
    <property type="match status" value="1"/>
</dbReference>
<dbReference type="PROSITE" id="PS50887">
    <property type="entry name" value="GGDEF"/>
    <property type="match status" value="1"/>
</dbReference>
<keyword evidence="4" id="KW-0472">Membrane</keyword>
<dbReference type="Proteomes" id="UP000186308">
    <property type="component" value="Unassembled WGS sequence"/>
</dbReference>
<evidence type="ECO:0000259" key="5">
    <source>
        <dbReference type="PROSITE" id="PS50887"/>
    </source>
</evidence>
<feature type="transmembrane region" description="Helical" evidence="4">
    <location>
        <begin position="110"/>
        <end position="126"/>
    </location>
</feature>
<evidence type="ECO:0000313" key="7">
    <source>
        <dbReference type="Proteomes" id="UP000186308"/>
    </source>
</evidence>
<dbReference type="EMBL" id="FTNE01000002">
    <property type="protein sequence ID" value="SIQ18086.1"/>
    <property type="molecule type" value="Genomic_DNA"/>
</dbReference>
<dbReference type="SMART" id="SM00267">
    <property type="entry name" value="GGDEF"/>
    <property type="match status" value="1"/>
</dbReference>
<dbReference type="Pfam" id="PF00990">
    <property type="entry name" value="GGDEF"/>
    <property type="match status" value="1"/>
</dbReference>
<gene>
    <name evidence="6" type="ORF">SAMN05421828_102121</name>
</gene>
<evidence type="ECO:0000313" key="6">
    <source>
        <dbReference type="EMBL" id="SIQ18086.1"/>
    </source>
</evidence>
<dbReference type="InterPro" id="IPR050469">
    <property type="entry name" value="Diguanylate_Cyclase"/>
</dbReference>
<keyword evidence="4" id="KW-1133">Transmembrane helix</keyword>
<dbReference type="EC" id="2.7.7.65" evidence="1"/>
<keyword evidence="4" id="KW-0812">Transmembrane</keyword>
<reference evidence="6 7" key="1">
    <citation type="submission" date="2017-01" db="EMBL/GenBank/DDBJ databases">
        <authorList>
            <person name="Varghese N."/>
            <person name="Submissions S."/>
        </authorList>
    </citation>
    <scope>NUCLEOTIDE SEQUENCE [LARGE SCALE GENOMIC DNA]</scope>
    <source>
        <strain evidence="6 7">ATCC 35905</strain>
    </source>
</reference>
<dbReference type="SUPFAM" id="SSF55073">
    <property type="entry name" value="Nucleotide cyclase"/>
    <property type="match status" value="1"/>
</dbReference>
<dbReference type="PANTHER" id="PTHR45138:SF9">
    <property type="entry name" value="DIGUANYLATE CYCLASE DGCM-RELATED"/>
    <property type="match status" value="1"/>
</dbReference>
<feature type="domain" description="GGDEF" evidence="5">
    <location>
        <begin position="229"/>
        <end position="361"/>
    </location>
</feature>
<feature type="transmembrane region" description="Helical" evidence="4">
    <location>
        <begin position="32"/>
        <end position="52"/>
    </location>
</feature>
<accession>A0A8G2FL60</accession>
<feature type="compositionally biased region" description="Low complexity" evidence="3">
    <location>
        <begin position="1"/>
        <end position="15"/>
    </location>
</feature>
<dbReference type="GO" id="GO:0052621">
    <property type="term" value="F:diguanylate cyclase activity"/>
    <property type="evidence" value="ECO:0007669"/>
    <property type="project" value="UniProtKB-EC"/>
</dbReference>
<evidence type="ECO:0000256" key="4">
    <source>
        <dbReference type="SAM" id="Phobius"/>
    </source>
</evidence>
<comment type="caution">
    <text evidence="6">The sequence shown here is derived from an EMBL/GenBank/DDBJ whole genome shotgun (WGS) entry which is preliminary data.</text>
</comment>
<organism evidence="6 7">
    <name type="scientific">Acidiphilium rubrum</name>
    <dbReference type="NCBI Taxonomy" id="526"/>
    <lineage>
        <taxon>Bacteria</taxon>
        <taxon>Pseudomonadati</taxon>
        <taxon>Pseudomonadota</taxon>
        <taxon>Alphaproteobacteria</taxon>
        <taxon>Acetobacterales</taxon>
        <taxon>Acidocellaceae</taxon>
        <taxon>Acidiphilium</taxon>
    </lineage>
</organism>
<keyword evidence="7" id="KW-1185">Reference proteome</keyword>
<feature type="region of interest" description="Disordered" evidence="3">
    <location>
        <begin position="1"/>
        <end position="21"/>
    </location>
</feature>
<name>A0A8G2FL60_ACIRU</name>
<feature type="transmembrane region" description="Helical" evidence="4">
    <location>
        <begin position="84"/>
        <end position="104"/>
    </location>
</feature>
<evidence type="ECO:0000256" key="3">
    <source>
        <dbReference type="SAM" id="MobiDB-lite"/>
    </source>
</evidence>
<feature type="transmembrane region" description="Helical" evidence="4">
    <location>
        <begin position="133"/>
        <end position="155"/>
    </location>
</feature>
<feature type="transmembrane region" description="Helical" evidence="4">
    <location>
        <begin position="58"/>
        <end position="77"/>
    </location>
</feature>
<comment type="catalytic activity">
    <reaction evidence="2">
        <text>2 GTP = 3',3'-c-di-GMP + 2 diphosphate</text>
        <dbReference type="Rhea" id="RHEA:24898"/>
        <dbReference type="ChEBI" id="CHEBI:33019"/>
        <dbReference type="ChEBI" id="CHEBI:37565"/>
        <dbReference type="ChEBI" id="CHEBI:58805"/>
        <dbReference type="EC" id="2.7.7.65"/>
    </reaction>
</comment>
<dbReference type="OrthoDB" id="9812260at2"/>
<dbReference type="InterPro" id="IPR029787">
    <property type="entry name" value="Nucleotide_cyclase"/>
</dbReference>
<proteinExistence type="predicted"/>
<dbReference type="RefSeq" id="WP_051657519.1">
    <property type="nucleotide sequence ID" value="NZ_FTNE01000002.1"/>
</dbReference>
<evidence type="ECO:0000256" key="1">
    <source>
        <dbReference type="ARBA" id="ARBA00012528"/>
    </source>
</evidence>
<dbReference type="Gene3D" id="3.30.70.270">
    <property type="match status" value="1"/>
</dbReference>
<dbReference type="InterPro" id="IPR043128">
    <property type="entry name" value="Rev_trsase/Diguanyl_cyclase"/>
</dbReference>
<dbReference type="AlphaFoldDB" id="A0A8G2FL60"/>
<protein>
    <recommendedName>
        <fullName evidence="1">diguanylate cyclase</fullName>
        <ecNumber evidence="1">2.7.7.65</ecNumber>
    </recommendedName>
</protein>
<sequence>MKTASAAAGQSSKAAPPHQVGGSAIAKNSWVLLARIVIVAGLDDLLFVPFFLAEHSVTQAAMNLFSAGLYAVIHRLLKHRRNRLAVALIWAEVFGHATIGTLLSGWNSGYFFYLLMFVPTIAISMPRRRAIILIAWLWAYFIALMILAATLHPLAPIGHAALVFLQAYNATVLIGMVTYFTLMYRRLAIAAEQKLQRLATTDPLTGLLNRRSTIEMAARSIAAAERGSADLSFILVDIDHFKLINDRFGHKAGDGILTTVAAELSELIRGEDILARWGGEEFLVVLPDTPIEGAAELATRFQERLTAFKPQIGDIHVSISLTMGISTLAPGESFDAAVARADQALYRGKDQGRNRIILDTGNTGSPQDKVTAA</sequence>
<feature type="transmembrane region" description="Helical" evidence="4">
    <location>
        <begin position="161"/>
        <end position="184"/>
    </location>
</feature>
<evidence type="ECO:0000256" key="2">
    <source>
        <dbReference type="ARBA" id="ARBA00034247"/>
    </source>
</evidence>
<dbReference type="FunFam" id="3.30.70.270:FF:000001">
    <property type="entry name" value="Diguanylate cyclase domain protein"/>
    <property type="match status" value="1"/>
</dbReference>
<dbReference type="CDD" id="cd01949">
    <property type="entry name" value="GGDEF"/>
    <property type="match status" value="1"/>
</dbReference>
<dbReference type="InterPro" id="IPR000160">
    <property type="entry name" value="GGDEF_dom"/>
</dbReference>